<keyword evidence="1" id="KW-1133">Transmembrane helix</keyword>
<reference evidence="2 3" key="1">
    <citation type="submission" date="2017-01" db="EMBL/GenBank/DDBJ databases">
        <title>Genome Analysis of Deinococcus marmoris KOPRI26562.</title>
        <authorList>
            <person name="Kim J.H."/>
            <person name="Oh H.-M."/>
        </authorList>
    </citation>
    <scope>NUCLEOTIDE SEQUENCE [LARGE SCALE GENOMIC DNA]</scope>
    <source>
        <strain evidence="2 3">KOPRI26562</strain>
    </source>
</reference>
<evidence type="ECO:0000256" key="1">
    <source>
        <dbReference type="SAM" id="Phobius"/>
    </source>
</evidence>
<protein>
    <submittedName>
        <fullName evidence="2">Uncharacterized protein</fullName>
    </submittedName>
</protein>
<name>A0A1U7P4L7_9DEIO</name>
<gene>
    <name evidence="2" type="ORF">BOO71_0000367</name>
</gene>
<evidence type="ECO:0000313" key="2">
    <source>
        <dbReference type="EMBL" id="OLV20113.1"/>
    </source>
</evidence>
<comment type="caution">
    <text evidence="2">The sequence shown here is derived from an EMBL/GenBank/DDBJ whole genome shotgun (WGS) entry which is preliminary data.</text>
</comment>
<dbReference type="STRING" id="249408.BOO71_0000367"/>
<dbReference type="EMBL" id="MSTI01000007">
    <property type="protein sequence ID" value="OLV20113.1"/>
    <property type="molecule type" value="Genomic_DNA"/>
</dbReference>
<keyword evidence="1" id="KW-0472">Membrane</keyword>
<proteinExistence type="predicted"/>
<evidence type="ECO:0000313" key="3">
    <source>
        <dbReference type="Proteomes" id="UP000186607"/>
    </source>
</evidence>
<accession>A0A1U7P4L7</accession>
<keyword evidence="3" id="KW-1185">Reference proteome</keyword>
<dbReference type="AlphaFoldDB" id="A0A1U7P4L7"/>
<keyword evidence="1" id="KW-0812">Transmembrane</keyword>
<feature type="transmembrane region" description="Helical" evidence="1">
    <location>
        <begin position="31"/>
        <end position="54"/>
    </location>
</feature>
<organism evidence="2 3">
    <name type="scientific">Deinococcus marmoris</name>
    <dbReference type="NCBI Taxonomy" id="249408"/>
    <lineage>
        <taxon>Bacteria</taxon>
        <taxon>Thermotogati</taxon>
        <taxon>Deinococcota</taxon>
        <taxon>Deinococci</taxon>
        <taxon>Deinococcales</taxon>
        <taxon>Deinococcaceae</taxon>
        <taxon>Deinococcus</taxon>
    </lineage>
</organism>
<dbReference type="Proteomes" id="UP000186607">
    <property type="component" value="Unassembled WGS sequence"/>
</dbReference>
<sequence length="57" mass="6415">MTIGVLFAALVSALMIGTGLAKMLPPRPLALFPPWFLLGMGAFMLFWSFLQMFFEKF</sequence>